<accession>A0A4R2REZ0</accession>
<dbReference type="Pfam" id="PF04298">
    <property type="entry name" value="Zn_peptidase_2"/>
    <property type="match status" value="1"/>
</dbReference>
<feature type="transmembrane region" description="Helical" evidence="1">
    <location>
        <begin position="196"/>
        <end position="220"/>
    </location>
</feature>
<dbReference type="PANTHER" id="PTHR36434">
    <property type="entry name" value="MEMBRANE PROTEASE YUGP-RELATED"/>
    <property type="match status" value="1"/>
</dbReference>
<comment type="caution">
    <text evidence="2">The sequence shown here is derived from an EMBL/GenBank/DDBJ whole genome shotgun (WGS) entry which is preliminary data.</text>
</comment>
<dbReference type="Proteomes" id="UP000294813">
    <property type="component" value="Unassembled WGS sequence"/>
</dbReference>
<proteinExistence type="predicted"/>
<evidence type="ECO:0000313" key="2">
    <source>
        <dbReference type="EMBL" id="TCP62120.1"/>
    </source>
</evidence>
<dbReference type="OrthoDB" id="9784298at2"/>
<keyword evidence="1" id="KW-1133">Transmembrane helix</keyword>
<feature type="transmembrane region" description="Helical" evidence="1">
    <location>
        <begin position="119"/>
        <end position="141"/>
    </location>
</feature>
<reference evidence="2 3" key="1">
    <citation type="submission" date="2019-03" db="EMBL/GenBank/DDBJ databases">
        <title>Genomic Encyclopedia of Type Strains, Phase IV (KMG-IV): sequencing the most valuable type-strain genomes for metagenomic binning, comparative biology and taxonomic classification.</title>
        <authorList>
            <person name="Goeker M."/>
        </authorList>
    </citation>
    <scope>NUCLEOTIDE SEQUENCE [LARGE SCALE GENOMIC DNA]</scope>
    <source>
        <strain evidence="2 3">DSM 11170</strain>
    </source>
</reference>
<keyword evidence="1" id="KW-0472">Membrane</keyword>
<evidence type="ECO:0000313" key="3">
    <source>
        <dbReference type="Proteomes" id="UP000294813"/>
    </source>
</evidence>
<keyword evidence="1" id="KW-0812">Transmembrane</keyword>
<evidence type="ECO:0000256" key="1">
    <source>
        <dbReference type="SAM" id="Phobius"/>
    </source>
</evidence>
<name>A0A4R2REZ0_9FIRM</name>
<evidence type="ECO:0008006" key="4">
    <source>
        <dbReference type="Google" id="ProtNLM"/>
    </source>
</evidence>
<protein>
    <recommendedName>
        <fullName evidence="4">Zn-dependent protease</fullName>
    </recommendedName>
</protein>
<dbReference type="EMBL" id="SLXT01000023">
    <property type="protein sequence ID" value="TCP62120.1"/>
    <property type="molecule type" value="Genomic_DNA"/>
</dbReference>
<dbReference type="PANTHER" id="PTHR36434:SF1">
    <property type="entry name" value="MEMBRANE PROTEASE YUGP-RELATED"/>
    <property type="match status" value="1"/>
</dbReference>
<dbReference type="InterPro" id="IPR007395">
    <property type="entry name" value="Zn_peptidase_2"/>
</dbReference>
<keyword evidence="3" id="KW-1185">Reference proteome</keyword>
<sequence>MFFHPLDFLVLPFVLLALYAQFKVSRTFTKYAKVPARSGIIGAQVARGLLDANGLHHVPVELSGGGKLSDHYDPRSRVVRLSQDVYHGYSVASLGVASHEVGHAIQHAQSYAPLALRHAFVPVANAGSMLAMPLFLAGFFFHWSGLILAGILFFSAAVLFQVITLPVEFNASNRALQMLQHYNYVSKDELKLTKKVLGAAALTYVASALVAVVELLKYVLIFSGTSREE</sequence>
<feature type="transmembrane region" description="Helical" evidence="1">
    <location>
        <begin position="147"/>
        <end position="169"/>
    </location>
</feature>
<gene>
    <name evidence="2" type="ORF">EDD73_12327</name>
</gene>
<dbReference type="AlphaFoldDB" id="A0A4R2REZ0"/>
<dbReference type="RefSeq" id="WP_131920020.1">
    <property type="nucleotide sequence ID" value="NZ_JAOQNU010000023.1"/>
</dbReference>
<organism evidence="2 3">
    <name type="scientific">Heliophilum fasciatum</name>
    <dbReference type="NCBI Taxonomy" id="35700"/>
    <lineage>
        <taxon>Bacteria</taxon>
        <taxon>Bacillati</taxon>
        <taxon>Bacillota</taxon>
        <taxon>Clostridia</taxon>
        <taxon>Eubacteriales</taxon>
        <taxon>Heliobacteriaceae</taxon>
        <taxon>Heliophilum</taxon>
    </lineage>
</organism>